<dbReference type="EMBL" id="JANRMS010001040">
    <property type="protein sequence ID" value="KAJ3531661.1"/>
    <property type="molecule type" value="Genomic_DNA"/>
</dbReference>
<reference evidence="1" key="1">
    <citation type="submission" date="2022-08" db="EMBL/GenBank/DDBJ databases">
        <title>Genome Sequence of Fusarium decemcellulare.</title>
        <authorList>
            <person name="Buettner E."/>
        </authorList>
    </citation>
    <scope>NUCLEOTIDE SEQUENCE</scope>
    <source>
        <strain evidence="1">Babe19</strain>
    </source>
</reference>
<accession>A0ACC1S431</accession>
<organism evidence="1 2">
    <name type="scientific">Fusarium decemcellulare</name>
    <dbReference type="NCBI Taxonomy" id="57161"/>
    <lineage>
        <taxon>Eukaryota</taxon>
        <taxon>Fungi</taxon>
        <taxon>Dikarya</taxon>
        <taxon>Ascomycota</taxon>
        <taxon>Pezizomycotina</taxon>
        <taxon>Sordariomycetes</taxon>
        <taxon>Hypocreomycetidae</taxon>
        <taxon>Hypocreales</taxon>
        <taxon>Nectriaceae</taxon>
        <taxon>Fusarium</taxon>
        <taxon>Fusarium decemcellulare species complex</taxon>
    </lineage>
</organism>
<gene>
    <name evidence="1" type="ORF">NM208_g8783</name>
</gene>
<evidence type="ECO:0000313" key="1">
    <source>
        <dbReference type="EMBL" id="KAJ3531661.1"/>
    </source>
</evidence>
<evidence type="ECO:0000313" key="2">
    <source>
        <dbReference type="Proteomes" id="UP001148629"/>
    </source>
</evidence>
<protein>
    <submittedName>
        <fullName evidence="1">Uncharacterized protein</fullName>
    </submittedName>
</protein>
<dbReference type="Proteomes" id="UP001148629">
    <property type="component" value="Unassembled WGS sequence"/>
</dbReference>
<name>A0ACC1S431_9HYPO</name>
<keyword evidence="2" id="KW-1185">Reference proteome</keyword>
<comment type="caution">
    <text evidence="1">The sequence shown here is derived from an EMBL/GenBank/DDBJ whole genome shotgun (WGS) entry which is preliminary data.</text>
</comment>
<proteinExistence type="predicted"/>
<sequence>MASVPDIEKAKDGDVLQRQDTTKTGELQELGQHQTHRGLKSRHSQMIALGGTIGTGLFVGSGQALRMGGPAFFLAAYCIISILVFGIITASTEFSSYLPVPGSTIAYFGNRFFSRSMGFALGWMYWYICAITVPAEITAASLVIDYWNPPVHVGVWIAIILVVIVALNCFPVSVYGEVEFWFASIKVIGIIALLFMALVITCGGGPSGKVIGFSYWNDPGAVNEYIKTGDSGRLVAFVSTLCFSVFAFVFAPELLVITGGEMQNPRRNLPLAGRRYIYRLVIFYVLGAFFLGMVVPSNDENLLGGGKGAGASPWAIAARNAGIKGLDSVINAVILLSAWSAGNAWLYMASRSLYSMAVFGTAPRIFKRCTRLGIPYVALGFSAAFSLLAFMNASSSAATVFNWFVNLINCSGFVSWICICSVYLRFRKATFSQGVVDNLPYRSKFQPYASYVCIVMFTLLMLLSGFTNFLEGNWDTSNFVTSYFGIVFFFVFYLGHKLVVDRRSPWVIPAGEVDLHSDLLEVIETEEPVSSKSHKWYMKWRLLWE</sequence>